<evidence type="ECO:0000313" key="2">
    <source>
        <dbReference type="EMBL" id="KUG07653.1"/>
    </source>
</evidence>
<dbReference type="InterPro" id="IPR002477">
    <property type="entry name" value="Peptidoglycan-bd-like"/>
</dbReference>
<gene>
    <name evidence="2" type="ORF">ASU33_15105</name>
</gene>
<dbReference type="Proteomes" id="UP000054223">
    <property type="component" value="Unassembled WGS sequence"/>
</dbReference>
<dbReference type="EMBL" id="LNAL01000007">
    <property type="protein sequence ID" value="KUG07653.1"/>
    <property type="molecule type" value="Genomic_DNA"/>
</dbReference>
<dbReference type="InterPro" id="IPR036365">
    <property type="entry name" value="PGBD-like_sf"/>
</dbReference>
<keyword evidence="3" id="KW-1185">Reference proteome</keyword>
<reference evidence="2 3" key="1">
    <citation type="submission" date="2015-11" db="EMBL/GenBank/DDBJ databases">
        <title>Solirubrum puertoriconensis gen. nov. an environmental bacteria isolated in Puerto Rico.</title>
        <authorList>
            <person name="Cuebas-Irizarry M.F."/>
            <person name="Montalvo-Rodriguez R."/>
        </authorList>
    </citation>
    <scope>NUCLEOTIDE SEQUENCE [LARGE SCALE GENOMIC DNA]</scope>
    <source>
        <strain evidence="2 3">MC1A</strain>
    </source>
</reference>
<protein>
    <submittedName>
        <fullName evidence="2">Peptidoglycan-binding protein</fullName>
    </submittedName>
</protein>
<evidence type="ECO:0000313" key="3">
    <source>
        <dbReference type="Proteomes" id="UP000054223"/>
    </source>
</evidence>
<dbReference type="Gene3D" id="1.10.101.10">
    <property type="entry name" value="PGBD-like superfamily/PGBD"/>
    <property type="match status" value="1"/>
</dbReference>
<dbReference type="AlphaFoldDB" id="A0A9X0HKP2"/>
<dbReference type="SUPFAM" id="SSF47090">
    <property type="entry name" value="PGBD-like"/>
    <property type="match status" value="1"/>
</dbReference>
<feature type="domain" description="Peptidoglycan binding-like" evidence="1">
    <location>
        <begin position="21"/>
        <end position="83"/>
    </location>
</feature>
<accession>A0A9X0HKP2</accession>
<dbReference type="InterPro" id="IPR036366">
    <property type="entry name" value="PGBDSf"/>
</dbReference>
<dbReference type="Pfam" id="PF01471">
    <property type="entry name" value="PG_binding_1"/>
    <property type="match status" value="1"/>
</dbReference>
<sequence>MIKTRYQNELTLSATCRAGSRGQDVRRVQEWLSLAATQYPGVALNTAVDGVYGAATVLAVQNLQRALGKPTTGETDQALFATLTAPLRNAYELTQSYRSLRTAVVQIAANHLRHVPRELQYNGQQNLGPWVRSYCNGYDGTDFKWCMGFVQSVLDQAAYTTGRRFTDLMPQSLSCDVVGTSAEQRKTLIRNAAIRQNPSLVQPGDVFLLRNTAASADWYHTGIITRVVGDCFETIEGNTDQGGSSNGIGVFARTRNFRKSVIDAVSISKLEALIS</sequence>
<name>A0A9X0HKP2_SOLP1</name>
<organism evidence="2 3">
    <name type="scientific">Solirubrum puertoriconensis</name>
    <dbReference type="NCBI Taxonomy" id="1751427"/>
    <lineage>
        <taxon>Bacteria</taxon>
        <taxon>Pseudomonadati</taxon>
        <taxon>Bacteroidota</taxon>
        <taxon>Cytophagia</taxon>
        <taxon>Cytophagales</taxon>
    </lineage>
</organism>
<evidence type="ECO:0000259" key="1">
    <source>
        <dbReference type="Pfam" id="PF01471"/>
    </source>
</evidence>
<dbReference type="OrthoDB" id="9812621at2"/>
<dbReference type="RefSeq" id="WP_059071276.1">
    <property type="nucleotide sequence ID" value="NZ_LNAL01000007.1"/>
</dbReference>
<proteinExistence type="predicted"/>
<comment type="caution">
    <text evidence="2">The sequence shown here is derived from an EMBL/GenBank/DDBJ whole genome shotgun (WGS) entry which is preliminary data.</text>
</comment>